<keyword evidence="1" id="KW-1133">Transmembrane helix</keyword>
<keyword evidence="1" id="KW-0472">Membrane</keyword>
<evidence type="ECO:0008006" key="4">
    <source>
        <dbReference type="Google" id="ProtNLM"/>
    </source>
</evidence>
<evidence type="ECO:0000313" key="3">
    <source>
        <dbReference type="Proteomes" id="UP000179616"/>
    </source>
</evidence>
<dbReference type="RefSeq" id="WP_070936488.1">
    <property type="nucleotide sequence ID" value="NZ_MLIK01000004.1"/>
</dbReference>
<reference evidence="2 3" key="1">
    <citation type="submission" date="2016-10" db="EMBL/GenBank/DDBJ databases">
        <title>Evaluation of Human, Veterinary and Environmental Mycobacterium chelonae Isolates by Core Genome Phylogenomic Analysis, Targeted Gene Comparison, and Anti-microbial Susceptibility Patterns: A Tale of Mistaken Identities.</title>
        <authorList>
            <person name="Fogelson S.B."/>
            <person name="Camus A.C."/>
            <person name="Lorenz W."/>
            <person name="Vasireddy R."/>
            <person name="Vasireddy S."/>
            <person name="Smith T."/>
            <person name="Brown-Elliott B.A."/>
            <person name="Wallace R.J.Jr."/>
            <person name="Hasan N.A."/>
            <person name="Reischl U."/>
            <person name="Sanchez S."/>
        </authorList>
    </citation>
    <scope>NUCLEOTIDE SEQUENCE [LARGE SCALE GENOMIC DNA]</scope>
    <source>
        <strain evidence="2 3">1559</strain>
    </source>
</reference>
<protein>
    <recommendedName>
        <fullName evidence="4">SdpI family protein</fullName>
    </recommendedName>
</protein>
<dbReference type="InterPro" id="IPR025962">
    <property type="entry name" value="SdpI/YhfL"/>
</dbReference>
<feature type="transmembrane region" description="Helical" evidence="1">
    <location>
        <begin position="23"/>
        <end position="45"/>
    </location>
</feature>
<dbReference type="Pfam" id="PF13630">
    <property type="entry name" value="SdpI"/>
    <property type="match status" value="1"/>
</dbReference>
<name>A0A1S1LF66_9MYCO</name>
<dbReference type="AlphaFoldDB" id="A0A1S1LF66"/>
<sequence>MSNDDQQASRSNESIPALPVSKWLQFGFLIPVALILVGATVYGYAKSQTNSLQPNFAFGFRSADALRSVEAWNAAQRTGFTWMLFGGVTILILCAIALSLGLWKNLNTMPLIWIVLAGAAAYSVVLFLASAHADQSARAATTTAAAQQFSVQDADNSTTASMAGRFLDELDSRA</sequence>
<gene>
    <name evidence="2" type="ORF">BKG76_05110</name>
</gene>
<dbReference type="OrthoDB" id="4422940at2"/>
<proteinExistence type="predicted"/>
<comment type="caution">
    <text evidence="2">The sequence shown here is derived from an EMBL/GenBank/DDBJ whole genome shotgun (WGS) entry which is preliminary data.</text>
</comment>
<evidence type="ECO:0000313" key="2">
    <source>
        <dbReference type="EMBL" id="OHU31070.1"/>
    </source>
</evidence>
<dbReference type="Proteomes" id="UP000179616">
    <property type="component" value="Unassembled WGS sequence"/>
</dbReference>
<accession>A0A1S1LF66</accession>
<organism evidence="2 3">
    <name type="scientific">Mycobacteroides franklinii</name>
    <dbReference type="NCBI Taxonomy" id="948102"/>
    <lineage>
        <taxon>Bacteria</taxon>
        <taxon>Bacillati</taxon>
        <taxon>Actinomycetota</taxon>
        <taxon>Actinomycetes</taxon>
        <taxon>Mycobacteriales</taxon>
        <taxon>Mycobacteriaceae</taxon>
        <taxon>Mycobacteroides</taxon>
    </lineage>
</organism>
<feature type="transmembrane region" description="Helical" evidence="1">
    <location>
        <begin position="82"/>
        <end position="103"/>
    </location>
</feature>
<dbReference type="GeneID" id="57166173"/>
<evidence type="ECO:0000256" key="1">
    <source>
        <dbReference type="SAM" id="Phobius"/>
    </source>
</evidence>
<dbReference type="STRING" id="948102.BKG76_05110"/>
<keyword evidence="1" id="KW-0812">Transmembrane</keyword>
<dbReference type="EMBL" id="MLIK01000004">
    <property type="protein sequence ID" value="OHU31070.1"/>
    <property type="molecule type" value="Genomic_DNA"/>
</dbReference>
<feature type="transmembrane region" description="Helical" evidence="1">
    <location>
        <begin position="109"/>
        <end position="129"/>
    </location>
</feature>